<dbReference type="GO" id="GO:0003677">
    <property type="term" value="F:DNA binding"/>
    <property type="evidence" value="ECO:0007669"/>
    <property type="project" value="UniProtKB-KW"/>
</dbReference>
<evidence type="ECO:0000256" key="1">
    <source>
        <dbReference type="ARBA" id="ARBA00023125"/>
    </source>
</evidence>
<dbReference type="eggNOG" id="COG1959">
    <property type="taxonomic scope" value="Bacteria"/>
</dbReference>
<dbReference type="AlphaFoldDB" id="W0ECK3"/>
<dbReference type="Proteomes" id="UP000010847">
    <property type="component" value="Chromosome"/>
</dbReference>
<dbReference type="InterPro" id="IPR000944">
    <property type="entry name" value="Tscrpt_reg_Rrf2"/>
</dbReference>
<dbReference type="InterPro" id="IPR030489">
    <property type="entry name" value="TR_Rrf2-type_CS"/>
</dbReference>
<evidence type="ECO:0000313" key="3">
    <source>
        <dbReference type="Proteomes" id="UP000010847"/>
    </source>
</evidence>
<dbReference type="PROSITE" id="PS01332">
    <property type="entry name" value="HTH_RRF2_1"/>
    <property type="match status" value="1"/>
</dbReference>
<dbReference type="InterPro" id="IPR036390">
    <property type="entry name" value="WH_DNA-bd_sf"/>
</dbReference>
<dbReference type="Pfam" id="PF02082">
    <property type="entry name" value="Rrf2"/>
    <property type="match status" value="1"/>
</dbReference>
<dbReference type="Gene3D" id="1.10.10.10">
    <property type="entry name" value="Winged helix-like DNA-binding domain superfamily/Winged helix DNA-binding domain"/>
    <property type="match status" value="1"/>
</dbReference>
<dbReference type="GO" id="GO:0005829">
    <property type="term" value="C:cytosol"/>
    <property type="evidence" value="ECO:0007669"/>
    <property type="project" value="TreeGrafter"/>
</dbReference>
<dbReference type="RefSeq" id="WP_006715532.1">
    <property type="nucleotide sequence ID" value="NZ_CP007032.1"/>
</dbReference>
<accession>W0ECK3</accession>
<dbReference type="HOGENOM" id="CLU_107144_0_1_9"/>
<protein>
    <submittedName>
        <fullName evidence="2">Rrf2 family transcriptional regulator</fullName>
    </submittedName>
</protein>
<gene>
    <name evidence="2" type="ORF">DESME_06735</name>
</gene>
<name>W0ECK3_9FIRM</name>
<dbReference type="NCBIfam" id="TIGR00738">
    <property type="entry name" value="rrf2_super"/>
    <property type="match status" value="1"/>
</dbReference>
<keyword evidence="1" id="KW-0238">DNA-binding</keyword>
<dbReference type="InterPro" id="IPR036388">
    <property type="entry name" value="WH-like_DNA-bd_sf"/>
</dbReference>
<sequence>MKISTKGRYGLRALLDLAVNSDGEHVALSNIAERQGISENYLEQVFSSLRKAGIIKSVKGAQGGYILAEKPNNIRVGRILRVLEGDLSVVQDDDDHPHDYYESIQYCLQLQVWDKMSESINNFVDSITLEDLVQDYKVLNNEIGDMYYI</sequence>
<dbReference type="EMBL" id="CP007032">
    <property type="protein sequence ID" value="AHF06791.1"/>
    <property type="molecule type" value="Genomic_DNA"/>
</dbReference>
<organism evidence="2 3">
    <name type="scientific">Desulfitobacterium metallireducens DSM 15288</name>
    <dbReference type="NCBI Taxonomy" id="871968"/>
    <lineage>
        <taxon>Bacteria</taxon>
        <taxon>Bacillati</taxon>
        <taxon>Bacillota</taxon>
        <taxon>Clostridia</taxon>
        <taxon>Eubacteriales</taxon>
        <taxon>Desulfitobacteriaceae</taxon>
        <taxon>Desulfitobacterium</taxon>
    </lineage>
</organism>
<dbReference type="GO" id="GO:0003700">
    <property type="term" value="F:DNA-binding transcription factor activity"/>
    <property type="evidence" value="ECO:0007669"/>
    <property type="project" value="TreeGrafter"/>
</dbReference>
<keyword evidence="3" id="KW-1185">Reference proteome</keyword>
<dbReference type="PANTHER" id="PTHR33221:SF5">
    <property type="entry name" value="HTH-TYPE TRANSCRIPTIONAL REGULATOR ISCR"/>
    <property type="match status" value="1"/>
</dbReference>
<reference evidence="2 3" key="1">
    <citation type="submission" date="2013-12" db="EMBL/GenBank/DDBJ databases">
        <authorList>
            <consortium name="DOE Joint Genome Institute"/>
            <person name="Smidt H."/>
            <person name="Huntemann M."/>
            <person name="Han J."/>
            <person name="Chen A."/>
            <person name="Kyrpides N."/>
            <person name="Mavromatis K."/>
            <person name="Markowitz V."/>
            <person name="Palaniappan K."/>
            <person name="Ivanova N."/>
            <person name="Schaumberg A."/>
            <person name="Pati A."/>
            <person name="Liolios K."/>
            <person name="Nordberg H.P."/>
            <person name="Cantor M.N."/>
            <person name="Hua S.X."/>
            <person name="Woyke T."/>
        </authorList>
    </citation>
    <scope>NUCLEOTIDE SEQUENCE [LARGE SCALE GENOMIC DNA]</scope>
    <source>
        <strain evidence="3">DSM 15288</strain>
    </source>
</reference>
<dbReference type="PROSITE" id="PS51197">
    <property type="entry name" value="HTH_RRF2_2"/>
    <property type="match status" value="1"/>
</dbReference>
<evidence type="ECO:0000313" key="2">
    <source>
        <dbReference type="EMBL" id="AHF06791.1"/>
    </source>
</evidence>
<dbReference type="SUPFAM" id="SSF46785">
    <property type="entry name" value="Winged helix' DNA-binding domain"/>
    <property type="match status" value="1"/>
</dbReference>
<proteinExistence type="predicted"/>
<dbReference type="FunFam" id="1.10.10.10:FF:000164">
    <property type="entry name" value="Transcriptional regulator, Rrf2 family"/>
    <property type="match status" value="1"/>
</dbReference>
<dbReference type="KEGG" id="dmt:DESME_06735"/>
<dbReference type="OrthoDB" id="9808360at2"/>
<dbReference type="PANTHER" id="PTHR33221">
    <property type="entry name" value="WINGED HELIX-TURN-HELIX TRANSCRIPTIONAL REGULATOR, RRF2 FAMILY"/>
    <property type="match status" value="1"/>
</dbReference>
<dbReference type="STRING" id="871968.DESME_06735"/>